<feature type="domain" description="Laminin G" evidence="16">
    <location>
        <begin position="942"/>
        <end position="1139"/>
    </location>
</feature>
<dbReference type="SUPFAM" id="SSF57196">
    <property type="entry name" value="EGF/Laminin"/>
    <property type="match status" value="5"/>
</dbReference>
<feature type="domain" description="Laminin G" evidence="16">
    <location>
        <begin position="1571"/>
        <end position="1745"/>
    </location>
</feature>
<evidence type="ECO:0000256" key="13">
    <source>
        <dbReference type="SAM" id="Coils"/>
    </source>
</evidence>
<dbReference type="SMART" id="SM00181">
    <property type="entry name" value="EGF"/>
    <property type="match status" value="4"/>
</dbReference>
<comment type="caution">
    <text evidence="12">Lacks conserved residue(s) required for the propagation of feature annotation.</text>
</comment>
<dbReference type="FunFam" id="2.10.25.10:FF:000569">
    <property type="entry name" value="Laminin subunit alpha 4"/>
    <property type="match status" value="1"/>
</dbReference>
<feature type="disulfide bond" evidence="12">
    <location>
        <begin position="157"/>
        <end position="166"/>
    </location>
</feature>
<dbReference type="InterPro" id="IPR009254">
    <property type="entry name" value="Laminin_aI"/>
</dbReference>
<evidence type="ECO:0000313" key="19">
    <source>
        <dbReference type="Proteomes" id="UP001295444"/>
    </source>
</evidence>
<evidence type="ECO:0000256" key="4">
    <source>
        <dbReference type="ARBA" id="ARBA00022729"/>
    </source>
</evidence>
<evidence type="ECO:0000259" key="16">
    <source>
        <dbReference type="PROSITE" id="PS50025"/>
    </source>
</evidence>
<evidence type="ECO:0000259" key="17">
    <source>
        <dbReference type="PROSITE" id="PS50027"/>
    </source>
</evidence>
<evidence type="ECO:0000256" key="15">
    <source>
        <dbReference type="SAM" id="SignalP"/>
    </source>
</evidence>
<feature type="region of interest" description="Disordered" evidence="14">
    <location>
        <begin position="1510"/>
        <end position="1535"/>
    </location>
</feature>
<feature type="domain" description="Laminin EGF-like" evidence="17">
    <location>
        <begin position="187"/>
        <end position="240"/>
    </location>
</feature>
<evidence type="ECO:0000256" key="3">
    <source>
        <dbReference type="ARBA" id="ARBA00022530"/>
    </source>
</evidence>
<dbReference type="InterPro" id="IPR013320">
    <property type="entry name" value="ConA-like_dom_sf"/>
</dbReference>
<keyword evidence="3" id="KW-0272">Extracellular matrix</keyword>
<keyword evidence="8 13" id="KW-0175">Coiled coil</keyword>
<evidence type="ECO:0000256" key="9">
    <source>
        <dbReference type="ARBA" id="ARBA00023157"/>
    </source>
</evidence>
<feature type="disulfide bond" evidence="12">
    <location>
        <begin position="212"/>
        <end position="221"/>
    </location>
</feature>
<feature type="signal peptide" evidence="15">
    <location>
        <begin position="1"/>
        <end position="16"/>
    </location>
</feature>
<dbReference type="InterPro" id="IPR050372">
    <property type="entry name" value="Neurexin-related_CASP"/>
</dbReference>
<dbReference type="FunFam" id="2.10.25.10:FF:000051">
    <property type="entry name" value="Laminin subunit alpha 4"/>
    <property type="match status" value="1"/>
</dbReference>
<dbReference type="FunFam" id="2.60.120.200:FF:000053">
    <property type="entry name" value="Laminin subunit alpha 4"/>
    <property type="match status" value="1"/>
</dbReference>
<sequence length="1932" mass="214073">MAGLWQWIWLVMPVWAYMCPCWASFEGSASESEGSSSLNPSRLETRVIDIQHSAIPARLVPLEQRCQSGFYYSVSGECLPCKCNGNSQKCLDGSGTCVDCQRNTTGKHCDKCPSGFMEDVIRGVLRNCLSCPCPLPISSNNFALSCGIKRGSVQCLCQENYAGPKCERCAPGYYGNPLLIGSTCKKCDCSGNSDPNLIFEDCNELTGQCNNCFRNSTGFNCERCADWYYGDARLAKNCTECHCSKCGTKFCHGGTGQCHCKPGVTGAKCDRCQAGYYGYDSCLGCHKCECSLASLDNNCDPVTQQCKCSPGTGGLKCERCKSGFWNYSPSGCLKCNCGGGPCNNKTGECLLEDPESTAASDCSFNCDKCIWDMIDDLRQAALLLNETKATILSISTGVAAQKYLNNTNSSIIRLKEHLEKKKSDSVRTNLQIDNVETETEIIVAEVNTIAEKGNLAEMKGLQTSKETIETENRAELIATQISDIEAGIQELIIKLQYYESLQGDVNAFDRVKNLRSAEDMLEDIAKLNFSLSRTLIEEEAAKAQELLNEVLEDWQIMQNNTLSLFPDILDPIAVHNAKLKDLQEAIKDAQEDTRRTTAANMENIAKLKTYNVQLDTVNKGADSANTTLNDGNLILEGSRIIIADIEDLIMNMSGHHAEIDGANKGLQERLANLTLDVEDIVLQAIDHAYKLQRQADGLTSNLKDIDTNGLVEKAINASNVHERILNFVEDANETAVMALNVAERVNDAVDGIDDQINYQKLESDHLLNKAQELLKSSDITKHLKKSTCPSREVKQRVDAALFTKKALSEKLENAIVQLRITDDDATRKRLERAKMMAEKAGNITDTISKATAPMTIFANTWTRNLKKSDYDNSEYNMVVNAATDTVTNLTQVVPLLLNKLRDVEYKWPSSNISSTNNISSSIRRIRELIAQTRSVASKVQVSMRFGGKSAVDVNLKTSLADLKAYSSLSLYINPEAHQAQPQDRFIMYLGNKNGKSDYMGLAIKNNNLVYVYNLGSGDVEIPLDSKPITAWPAYFSLIKIERLGRHGKVLLTVPSPSSTAEEKFIKKGEAPGSDSLLNLDPDNTLLLVGGVPAGFKLPASLNLPGFVGCLELASLNNDVISLYNFQNIYNINTVTAPPCVRNKLAFTQSRAASYFLDGTGYAVVRNMERRGRFTQVTRFDIEVRTPVDNALIFLMVNGSKFFSLEIQDGFLRLLYDFGFNQGPIILDDSMKKFPVNDAKYHEISVIYHNYKKMILLVDRRHVKTVDNDRTLIPFSDIYIGGAPSQILQSMRSHLAADISFKGCMKGFQFQKKDFNLLEEPETIGISYGCPEESLMSRRAYFNGQSFMSSSQKLSPFDAFEGGLSFRTLQPSGLLLYHSEGDDLFSITMDEGAVVLNVKDMKVRSKNKKYNDGHSHFLVATVSPTRYQLLVDESDMTFRDKEKTDANPPVARKFYFGGYPNGISHANLTGCISNAYFSRVGRDVEVEDFQKYTEKVQMSLYGCPVEAPPVPLLSKRERNSSKSKDRQKKKFRTDKGTHSLANMESMAIKEEHDPEDVSQCSLSSTPKAKLGAHLYGGTANSRQEFYEIPRGFKQKSDRSQVSISLKTYSSDGMIFYVSDKDENNFMTLFLANGQLVFMVNIGQQKLKISSQEKYNNGMWHDVICIRERNKGRLIINGLRVLENSLSIAAANWTVDAPLYVGGVAPGKAVKNVQVNSVYSFSGCLSNLHINGRSVTSQSQTFGVTPCFEGSMESGTYFSSEGGYVILDLKIYQPFNTGVKFELVFEVRPRSNSGILIHVQNGNQDYLNMHIKEGQVIVKVRNSNNEFSTNVIPKQNLCDGQWHRIAVIRDSNVVQLDVDSEINHVVGPVDSKFFNLKEPVFVGGAPDSLLPPSLTTRNSFTGCLRNFVIDQQPVSFNKASLVSGAVSINTCPAA</sequence>
<evidence type="ECO:0000256" key="11">
    <source>
        <dbReference type="ARBA" id="ARBA00023292"/>
    </source>
</evidence>
<dbReference type="SMART" id="SM00282">
    <property type="entry name" value="LamG"/>
    <property type="match status" value="5"/>
</dbReference>
<dbReference type="SUPFAM" id="SSF49899">
    <property type="entry name" value="Concanavalin A-like lectins/glucanases"/>
    <property type="match status" value="5"/>
</dbReference>
<dbReference type="InterPro" id="IPR002049">
    <property type="entry name" value="LE_dom"/>
</dbReference>
<keyword evidence="7" id="KW-0130">Cell adhesion</keyword>
<dbReference type="PRINTS" id="PR00011">
    <property type="entry name" value="EGFLAMININ"/>
</dbReference>
<dbReference type="GO" id="GO:0030155">
    <property type="term" value="P:regulation of cell adhesion"/>
    <property type="evidence" value="ECO:0007669"/>
    <property type="project" value="InterPro"/>
</dbReference>
<dbReference type="PANTHER" id="PTHR15036">
    <property type="entry name" value="PIKACHURIN-LIKE PROTEIN"/>
    <property type="match status" value="1"/>
</dbReference>
<name>A0AAD1RFC2_PELCU</name>
<evidence type="ECO:0000256" key="7">
    <source>
        <dbReference type="ARBA" id="ARBA00022889"/>
    </source>
</evidence>
<dbReference type="Proteomes" id="UP001295444">
    <property type="component" value="Chromosome 02"/>
</dbReference>
<dbReference type="Pfam" id="PF00053">
    <property type="entry name" value="EGF_laminin"/>
    <property type="match status" value="4"/>
</dbReference>
<feature type="disulfide bond" evidence="12">
    <location>
        <begin position="308"/>
        <end position="317"/>
    </location>
</feature>
<dbReference type="PROSITE" id="PS01248">
    <property type="entry name" value="EGF_LAM_1"/>
    <property type="match status" value="3"/>
</dbReference>
<keyword evidence="6" id="KW-0084">Basement membrane</keyword>
<keyword evidence="19" id="KW-1185">Reference proteome</keyword>
<keyword evidence="10" id="KW-0325">Glycoprotein</keyword>
<feature type="coiled-coil region" evidence="13">
    <location>
        <begin position="533"/>
        <end position="599"/>
    </location>
</feature>
<evidence type="ECO:0000256" key="2">
    <source>
        <dbReference type="ARBA" id="ARBA00022525"/>
    </source>
</evidence>
<dbReference type="GO" id="GO:0043256">
    <property type="term" value="C:laminin complex"/>
    <property type="evidence" value="ECO:0007669"/>
    <property type="project" value="UniProtKB-ARBA"/>
</dbReference>
<dbReference type="InterPro" id="IPR000742">
    <property type="entry name" value="EGF"/>
</dbReference>
<dbReference type="PANTHER" id="PTHR15036:SF47">
    <property type="entry name" value="LAMININ SUBUNIT ALPHA-4"/>
    <property type="match status" value="1"/>
</dbReference>
<evidence type="ECO:0000256" key="10">
    <source>
        <dbReference type="ARBA" id="ARBA00023180"/>
    </source>
</evidence>
<dbReference type="EMBL" id="OW240913">
    <property type="protein sequence ID" value="CAH2252136.1"/>
    <property type="molecule type" value="Genomic_DNA"/>
</dbReference>
<dbReference type="Pfam" id="PF06008">
    <property type="entry name" value="Laminin_I"/>
    <property type="match status" value="1"/>
</dbReference>
<organism evidence="18 19">
    <name type="scientific">Pelobates cultripes</name>
    <name type="common">Western spadefoot toad</name>
    <dbReference type="NCBI Taxonomy" id="61616"/>
    <lineage>
        <taxon>Eukaryota</taxon>
        <taxon>Metazoa</taxon>
        <taxon>Chordata</taxon>
        <taxon>Craniata</taxon>
        <taxon>Vertebrata</taxon>
        <taxon>Euteleostomi</taxon>
        <taxon>Amphibia</taxon>
        <taxon>Batrachia</taxon>
        <taxon>Anura</taxon>
        <taxon>Pelobatoidea</taxon>
        <taxon>Pelobatidae</taxon>
        <taxon>Pelobates</taxon>
    </lineage>
</organism>
<dbReference type="Gene3D" id="2.10.25.10">
    <property type="entry name" value="Laminin"/>
    <property type="match status" value="5"/>
</dbReference>
<dbReference type="SMART" id="SM00180">
    <property type="entry name" value="EGF_Lam"/>
    <property type="match status" value="5"/>
</dbReference>
<keyword evidence="4 15" id="KW-0732">Signal</keyword>
<proteinExistence type="predicted"/>
<dbReference type="InterPro" id="IPR010307">
    <property type="entry name" value="Laminin_dom_II"/>
</dbReference>
<dbReference type="CDD" id="cd00055">
    <property type="entry name" value="EGF_Lam"/>
    <property type="match status" value="5"/>
</dbReference>
<dbReference type="GO" id="GO:0030334">
    <property type="term" value="P:regulation of cell migration"/>
    <property type="evidence" value="ECO:0007669"/>
    <property type="project" value="InterPro"/>
</dbReference>
<keyword evidence="5" id="KW-0677">Repeat</keyword>
<evidence type="ECO:0000313" key="18">
    <source>
        <dbReference type="EMBL" id="CAH2252136.1"/>
    </source>
</evidence>
<reference evidence="18" key="1">
    <citation type="submission" date="2022-03" db="EMBL/GenBank/DDBJ databases">
        <authorList>
            <person name="Alioto T."/>
            <person name="Alioto T."/>
            <person name="Gomez Garrido J."/>
        </authorList>
    </citation>
    <scope>NUCLEOTIDE SEQUENCE</scope>
</reference>
<evidence type="ECO:0000256" key="8">
    <source>
        <dbReference type="ARBA" id="ARBA00023054"/>
    </source>
</evidence>
<feature type="domain" description="Laminin G" evidence="16">
    <location>
        <begin position="1336"/>
        <end position="1502"/>
    </location>
</feature>
<dbReference type="GO" id="GO:0007155">
    <property type="term" value="P:cell adhesion"/>
    <property type="evidence" value="ECO:0007669"/>
    <property type="project" value="UniProtKB-KW"/>
</dbReference>
<keyword evidence="9 12" id="KW-1015">Disulfide bond</keyword>
<evidence type="ECO:0000256" key="14">
    <source>
        <dbReference type="SAM" id="MobiDB-lite"/>
    </source>
</evidence>
<feature type="chain" id="PRO_5042214446" evidence="15">
    <location>
        <begin position="17"/>
        <end position="1932"/>
    </location>
</feature>
<evidence type="ECO:0000256" key="6">
    <source>
        <dbReference type="ARBA" id="ARBA00022869"/>
    </source>
</evidence>
<feature type="compositionally biased region" description="Basic and acidic residues" evidence="14">
    <location>
        <begin position="1513"/>
        <end position="1523"/>
    </location>
</feature>
<dbReference type="Pfam" id="PF02210">
    <property type="entry name" value="Laminin_G_2"/>
    <property type="match status" value="5"/>
</dbReference>
<feature type="domain" description="Laminin G" evidence="16">
    <location>
        <begin position="1151"/>
        <end position="1329"/>
    </location>
</feature>
<accession>A0AAD1RFC2</accession>
<protein>
    <submittedName>
        <fullName evidence="18">Laminin subunit alpha-4</fullName>
    </submittedName>
</protein>
<dbReference type="GO" id="GO:0005576">
    <property type="term" value="C:extracellular region"/>
    <property type="evidence" value="ECO:0007669"/>
    <property type="project" value="UniProtKB-ARBA"/>
</dbReference>
<feature type="domain" description="Laminin EGF-like" evidence="17">
    <location>
        <begin position="81"/>
        <end position="130"/>
    </location>
</feature>
<dbReference type="FunFam" id="2.10.25.10:FF:000033">
    <property type="entry name" value="Laminin subunit alpha 2"/>
    <property type="match status" value="1"/>
</dbReference>
<dbReference type="FunFam" id="2.60.120.200:FF:000058">
    <property type="entry name" value="Laminin subunit alpha 4"/>
    <property type="match status" value="1"/>
</dbReference>
<gene>
    <name evidence="18" type="ORF">PECUL_23A013494</name>
</gene>
<dbReference type="InterPro" id="IPR001791">
    <property type="entry name" value="Laminin_G"/>
</dbReference>
<feature type="disulfide bond" evidence="12">
    <location>
        <begin position="100"/>
        <end position="109"/>
    </location>
</feature>
<dbReference type="Pfam" id="PF24973">
    <property type="entry name" value="EGF_LMN_ATRN"/>
    <property type="match status" value="1"/>
</dbReference>
<dbReference type="FunFam" id="2.10.25.10:FF:000082">
    <property type="entry name" value="Laminin subunit alpha 1"/>
    <property type="match status" value="1"/>
</dbReference>
<dbReference type="PROSITE" id="PS50025">
    <property type="entry name" value="LAM_G_DOMAIN"/>
    <property type="match status" value="5"/>
</dbReference>
<evidence type="ECO:0000256" key="5">
    <source>
        <dbReference type="ARBA" id="ARBA00022737"/>
    </source>
</evidence>
<evidence type="ECO:0000256" key="12">
    <source>
        <dbReference type="PROSITE-ProRule" id="PRU00460"/>
    </source>
</evidence>
<dbReference type="Pfam" id="PF06009">
    <property type="entry name" value="Laminin_II"/>
    <property type="match status" value="1"/>
</dbReference>
<feature type="disulfide bond" evidence="12">
    <location>
        <begin position="260"/>
        <end position="269"/>
    </location>
</feature>
<dbReference type="Gene3D" id="2.60.120.200">
    <property type="match status" value="5"/>
</dbReference>
<feature type="domain" description="Laminin EGF-like" evidence="17">
    <location>
        <begin position="131"/>
        <end position="186"/>
    </location>
</feature>
<keyword evidence="11 12" id="KW-0424">Laminin EGF-like domain</keyword>
<dbReference type="InterPro" id="IPR056863">
    <property type="entry name" value="LMN_ATRN_NET-like_EGF"/>
</dbReference>
<dbReference type="CDD" id="cd00110">
    <property type="entry name" value="LamG"/>
    <property type="match status" value="5"/>
</dbReference>
<dbReference type="PROSITE" id="PS50027">
    <property type="entry name" value="EGF_LAM_2"/>
    <property type="match status" value="5"/>
</dbReference>
<dbReference type="GO" id="GO:0016020">
    <property type="term" value="C:membrane"/>
    <property type="evidence" value="ECO:0007669"/>
    <property type="project" value="UniProtKB-SubCell"/>
</dbReference>
<feature type="domain" description="Laminin EGF-like" evidence="17">
    <location>
        <begin position="288"/>
        <end position="334"/>
    </location>
</feature>
<feature type="domain" description="Laminin EGF-like" evidence="17">
    <location>
        <begin position="241"/>
        <end position="287"/>
    </location>
</feature>
<comment type="subcellular location">
    <subcellularLocation>
        <location evidence="1">Secreted</location>
        <location evidence="1">Extracellular space</location>
        <location evidence="1">Extracellular matrix</location>
        <location evidence="1">Basement membrane</location>
    </subcellularLocation>
</comment>
<dbReference type="GO" id="GO:0005102">
    <property type="term" value="F:signaling receptor binding"/>
    <property type="evidence" value="ECO:0007669"/>
    <property type="project" value="InterPro"/>
</dbReference>
<dbReference type="GO" id="GO:0048699">
    <property type="term" value="P:generation of neurons"/>
    <property type="evidence" value="ECO:0007669"/>
    <property type="project" value="UniProtKB-ARBA"/>
</dbReference>
<dbReference type="GO" id="GO:0045995">
    <property type="term" value="P:regulation of embryonic development"/>
    <property type="evidence" value="ECO:0007669"/>
    <property type="project" value="InterPro"/>
</dbReference>
<feature type="disulfide bond" evidence="12">
    <location>
        <begin position="224"/>
        <end position="238"/>
    </location>
</feature>
<evidence type="ECO:0000256" key="1">
    <source>
        <dbReference type="ARBA" id="ARBA00004302"/>
    </source>
</evidence>
<keyword evidence="2" id="KW-0964">Secreted</keyword>
<feature type="domain" description="Laminin G" evidence="16">
    <location>
        <begin position="1752"/>
        <end position="1929"/>
    </location>
</feature>